<accession>A0A922MF87</accession>
<gene>
    <name evidence="2" type="ORF">HF086_009537</name>
</gene>
<comment type="caution">
    <text evidence="2">The sequence shown here is derived from an EMBL/GenBank/DDBJ whole genome shotgun (WGS) entry which is preliminary data.</text>
</comment>
<dbReference type="Proteomes" id="UP000814243">
    <property type="component" value="Unassembled WGS sequence"/>
</dbReference>
<reference evidence="2" key="1">
    <citation type="journal article" date="2021" name="G3 (Bethesda)">
        <title>Genome and transcriptome analysis of the beet armyworm Spodoptera exigua reveals targets for pest control. .</title>
        <authorList>
            <person name="Simon S."/>
            <person name="Breeschoten T."/>
            <person name="Jansen H.J."/>
            <person name="Dirks R.P."/>
            <person name="Schranz M.E."/>
            <person name="Ros V.I.D."/>
        </authorList>
    </citation>
    <scope>NUCLEOTIDE SEQUENCE</scope>
    <source>
        <strain evidence="2">TB_SE_WUR_2020</strain>
    </source>
</reference>
<evidence type="ECO:0000256" key="1">
    <source>
        <dbReference type="SAM" id="MobiDB-lite"/>
    </source>
</evidence>
<dbReference type="AlphaFoldDB" id="A0A922MF87"/>
<dbReference type="EMBL" id="JACEFF010000571">
    <property type="protein sequence ID" value="KAH9635197.1"/>
    <property type="molecule type" value="Genomic_DNA"/>
</dbReference>
<evidence type="ECO:0000313" key="2">
    <source>
        <dbReference type="EMBL" id="KAH9635197.1"/>
    </source>
</evidence>
<feature type="compositionally biased region" description="Basic and acidic residues" evidence="1">
    <location>
        <begin position="70"/>
        <end position="86"/>
    </location>
</feature>
<sequence>MFRVHEYLSEEFDVIKMLSQKRMAAALSDVTSRAACATGVSDMFMHRLVQKFTTTPSHPPPNKRKRKSKRSDSSTDVQIEKADRSSARVTVPAVEEDLDIDVDCDRGNSMEEATE</sequence>
<evidence type="ECO:0000313" key="3">
    <source>
        <dbReference type="Proteomes" id="UP000814243"/>
    </source>
</evidence>
<name>A0A922MF87_SPOEX</name>
<protein>
    <submittedName>
        <fullName evidence="2">Uncharacterized protein</fullName>
    </submittedName>
</protein>
<feature type="region of interest" description="Disordered" evidence="1">
    <location>
        <begin position="52"/>
        <end position="92"/>
    </location>
</feature>
<proteinExistence type="predicted"/>
<organism evidence="2 3">
    <name type="scientific">Spodoptera exigua</name>
    <name type="common">Beet armyworm</name>
    <name type="synonym">Noctua fulgens</name>
    <dbReference type="NCBI Taxonomy" id="7107"/>
    <lineage>
        <taxon>Eukaryota</taxon>
        <taxon>Metazoa</taxon>
        <taxon>Ecdysozoa</taxon>
        <taxon>Arthropoda</taxon>
        <taxon>Hexapoda</taxon>
        <taxon>Insecta</taxon>
        <taxon>Pterygota</taxon>
        <taxon>Neoptera</taxon>
        <taxon>Endopterygota</taxon>
        <taxon>Lepidoptera</taxon>
        <taxon>Glossata</taxon>
        <taxon>Ditrysia</taxon>
        <taxon>Noctuoidea</taxon>
        <taxon>Noctuidae</taxon>
        <taxon>Amphipyrinae</taxon>
        <taxon>Spodoptera</taxon>
    </lineage>
</organism>